<sequence length="286" mass="31905">MTPRALLGRSASQRMEVMSGLGIFTMHYALCREANEIFFSIFPVTWDASFFGPNSTVSILLNYVDPKGGGREAWHSDPRPNSYGFVSVKMDNSWRKDQPRNNLTFYLVEVGPNDGQASYYTGPTVSLINKPAQHYPPPPRIKPDKLGLAVGLPVSLGFVFLVLCGLCIGMRKRRKIGLGNINIGRNKGYGVGKSRRQRMKRSRKAGPIQLGDDDIITPAPRSSDFRDNSNDGVELEERASHARRHNRDDDSLGSLAGSPTEDTFRRDQRQGNNVFRDEMARQKTGS</sequence>
<reference evidence="3" key="1">
    <citation type="submission" date="2021-03" db="EMBL/GenBank/DDBJ databases">
        <title>Comparative genomics and phylogenomic investigation of the class Geoglossomycetes provide insights into ecological specialization and systematics.</title>
        <authorList>
            <person name="Melie T."/>
            <person name="Pirro S."/>
            <person name="Miller A.N."/>
            <person name="Quandt A."/>
        </authorList>
    </citation>
    <scope>NUCLEOTIDE SEQUENCE</scope>
    <source>
        <strain evidence="3">CAQ_001_2017</strain>
    </source>
</reference>
<dbReference type="AlphaFoldDB" id="A0A9P8IHH3"/>
<dbReference type="InterPro" id="IPR028000">
    <property type="entry name" value="Pma1"/>
</dbReference>
<feature type="compositionally biased region" description="Basic residues" evidence="1">
    <location>
        <begin position="193"/>
        <end position="204"/>
    </location>
</feature>
<evidence type="ECO:0000313" key="4">
    <source>
        <dbReference type="Proteomes" id="UP000750711"/>
    </source>
</evidence>
<gene>
    <name evidence="3" type="ORF">GP486_008088</name>
</gene>
<evidence type="ECO:0000313" key="3">
    <source>
        <dbReference type="EMBL" id="KAH0548196.1"/>
    </source>
</evidence>
<keyword evidence="2" id="KW-0812">Transmembrane</keyword>
<comment type="caution">
    <text evidence="3">The sequence shown here is derived from an EMBL/GenBank/DDBJ whole genome shotgun (WGS) entry which is preliminary data.</text>
</comment>
<dbReference type="EMBL" id="JAGHQM010002749">
    <property type="protein sequence ID" value="KAH0548196.1"/>
    <property type="molecule type" value="Genomic_DNA"/>
</dbReference>
<organism evidence="3 4">
    <name type="scientific">Trichoglossum hirsutum</name>
    <dbReference type="NCBI Taxonomy" id="265104"/>
    <lineage>
        <taxon>Eukaryota</taxon>
        <taxon>Fungi</taxon>
        <taxon>Dikarya</taxon>
        <taxon>Ascomycota</taxon>
        <taxon>Pezizomycotina</taxon>
        <taxon>Geoglossomycetes</taxon>
        <taxon>Geoglossales</taxon>
        <taxon>Geoglossaceae</taxon>
        <taxon>Trichoglossum</taxon>
    </lineage>
</organism>
<evidence type="ECO:0000256" key="2">
    <source>
        <dbReference type="SAM" id="Phobius"/>
    </source>
</evidence>
<name>A0A9P8IHH3_9PEZI</name>
<feature type="compositionally biased region" description="Basic and acidic residues" evidence="1">
    <location>
        <begin position="223"/>
        <end position="250"/>
    </location>
</feature>
<proteinExistence type="predicted"/>
<feature type="compositionally biased region" description="Basic and acidic residues" evidence="1">
    <location>
        <begin position="262"/>
        <end position="286"/>
    </location>
</feature>
<protein>
    <submittedName>
        <fullName evidence="3">Uncharacterized protein</fullName>
    </submittedName>
</protein>
<evidence type="ECO:0000256" key="1">
    <source>
        <dbReference type="SAM" id="MobiDB-lite"/>
    </source>
</evidence>
<keyword evidence="2" id="KW-1133">Transmembrane helix</keyword>
<dbReference type="Proteomes" id="UP000750711">
    <property type="component" value="Unassembled WGS sequence"/>
</dbReference>
<accession>A0A9P8IHH3</accession>
<feature type="transmembrane region" description="Helical" evidence="2">
    <location>
        <begin position="146"/>
        <end position="168"/>
    </location>
</feature>
<keyword evidence="4" id="KW-1185">Reference proteome</keyword>
<dbReference type="Pfam" id="PF14610">
    <property type="entry name" value="Psg1"/>
    <property type="match status" value="1"/>
</dbReference>
<feature type="region of interest" description="Disordered" evidence="1">
    <location>
        <begin position="187"/>
        <end position="286"/>
    </location>
</feature>
<keyword evidence="2" id="KW-0472">Membrane</keyword>